<dbReference type="GO" id="GO:0016787">
    <property type="term" value="F:hydrolase activity"/>
    <property type="evidence" value="ECO:0007669"/>
    <property type="project" value="UniProtKB-KW"/>
</dbReference>
<evidence type="ECO:0000259" key="1">
    <source>
        <dbReference type="Pfam" id="PF12697"/>
    </source>
</evidence>
<accession>A0A9Q9EQD1</accession>
<reference evidence="2" key="1">
    <citation type="submission" date="2022-06" db="EMBL/GenBank/DDBJ databases">
        <title>Complete genome sequences of two strains of the flax pathogen Septoria linicola.</title>
        <authorList>
            <person name="Lapalu N."/>
            <person name="Simon A."/>
            <person name="Demenou B."/>
            <person name="Paumier D."/>
            <person name="Guillot M.-P."/>
            <person name="Gout L."/>
            <person name="Valade R."/>
        </authorList>
    </citation>
    <scope>NUCLEOTIDE SEQUENCE</scope>
    <source>
        <strain evidence="2">SE15195</strain>
    </source>
</reference>
<evidence type="ECO:0000313" key="2">
    <source>
        <dbReference type="EMBL" id="USW58667.1"/>
    </source>
</evidence>
<evidence type="ECO:0000313" key="3">
    <source>
        <dbReference type="Proteomes" id="UP001056384"/>
    </source>
</evidence>
<dbReference type="SUPFAM" id="SSF53474">
    <property type="entry name" value="alpha/beta-Hydrolases"/>
    <property type="match status" value="1"/>
</dbReference>
<dbReference type="InterPro" id="IPR029058">
    <property type="entry name" value="AB_hydrolase_fold"/>
</dbReference>
<dbReference type="InterPro" id="IPR000073">
    <property type="entry name" value="AB_hydrolase_1"/>
</dbReference>
<keyword evidence="2" id="KW-0378">Hydrolase</keyword>
<name>A0A9Q9EQD1_9PEZI</name>
<sequence>MEYFSLQLPDGHATTGLLHTPKQSLGTGEREARPLVVALHGGTYTATYYDATPEYSISNISSQLNIPVICITRPGYGSSTWPAPTDPNEPYTAQQGRYLHEVILPAIWKEFGGKNSGTTSLVLHAHSVGAAVALVIAALWSEDSSPAYPLSGLTISGLGTIIGPRLVKTTSGGRLDKSQDPVTYPDDVRDDLVLDYPDMPTLTSTSMLQVHGKLNHVLSQREIADINGTYLKTWKDTASKISVPHSTTFPEFDRMWVINEEVVEEFRKAFTKCPRMEARFWRVLRITLS</sequence>
<dbReference type="Pfam" id="PF12697">
    <property type="entry name" value="Abhydrolase_6"/>
    <property type="match status" value="1"/>
</dbReference>
<gene>
    <name evidence="2" type="ORF">Slin15195_G119860</name>
</gene>
<dbReference type="AlphaFoldDB" id="A0A9Q9EQD1"/>
<proteinExistence type="predicted"/>
<dbReference type="EMBL" id="CP099428">
    <property type="protein sequence ID" value="USW58667.1"/>
    <property type="molecule type" value="Genomic_DNA"/>
</dbReference>
<feature type="domain" description="AB hydrolase-1" evidence="1">
    <location>
        <begin position="36"/>
        <end position="185"/>
    </location>
</feature>
<dbReference type="OrthoDB" id="5371334at2759"/>
<organism evidence="2 3">
    <name type="scientific">Septoria linicola</name>
    <dbReference type="NCBI Taxonomy" id="215465"/>
    <lineage>
        <taxon>Eukaryota</taxon>
        <taxon>Fungi</taxon>
        <taxon>Dikarya</taxon>
        <taxon>Ascomycota</taxon>
        <taxon>Pezizomycotina</taxon>
        <taxon>Dothideomycetes</taxon>
        <taxon>Dothideomycetidae</taxon>
        <taxon>Mycosphaerellales</taxon>
        <taxon>Mycosphaerellaceae</taxon>
        <taxon>Septoria</taxon>
    </lineage>
</organism>
<dbReference type="Proteomes" id="UP001056384">
    <property type="component" value="Chromosome 11"/>
</dbReference>
<keyword evidence="3" id="KW-1185">Reference proteome</keyword>
<protein>
    <submittedName>
        <fullName evidence="2">Alpha/beta hydrolase-1</fullName>
    </submittedName>
</protein>
<dbReference type="Gene3D" id="3.40.50.1820">
    <property type="entry name" value="alpha/beta hydrolase"/>
    <property type="match status" value="1"/>
</dbReference>